<name>A0A9N9GD48_9GLOM</name>
<evidence type="ECO:0000313" key="1">
    <source>
        <dbReference type="EMBL" id="CAG8594003.1"/>
    </source>
</evidence>
<reference evidence="1" key="1">
    <citation type="submission" date="2021-06" db="EMBL/GenBank/DDBJ databases">
        <authorList>
            <person name="Kallberg Y."/>
            <person name="Tangrot J."/>
            <person name="Rosling A."/>
        </authorList>
    </citation>
    <scope>NUCLEOTIDE SEQUENCE</scope>
    <source>
        <strain evidence="1">UK204</strain>
    </source>
</reference>
<comment type="caution">
    <text evidence="1">The sequence shown here is derived from an EMBL/GenBank/DDBJ whole genome shotgun (WGS) entry which is preliminary data.</text>
</comment>
<gene>
    <name evidence="1" type="ORF">FCALED_LOCUS8245</name>
</gene>
<dbReference type="Proteomes" id="UP000789570">
    <property type="component" value="Unassembled WGS sequence"/>
</dbReference>
<evidence type="ECO:0000313" key="2">
    <source>
        <dbReference type="Proteomes" id="UP000789570"/>
    </source>
</evidence>
<protein>
    <submittedName>
        <fullName evidence="1">7039_t:CDS:1</fullName>
    </submittedName>
</protein>
<keyword evidence="2" id="KW-1185">Reference proteome</keyword>
<organism evidence="1 2">
    <name type="scientific">Funneliformis caledonium</name>
    <dbReference type="NCBI Taxonomy" id="1117310"/>
    <lineage>
        <taxon>Eukaryota</taxon>
        <taxon>Fungi</taxon>
        <taxon>Fungi incertae sedis</taxon>
        <taxon>Mucoromycota</taxon>
        <taxon>Glomeromycotina</taxon>
        <taxon>Glomeromycetes</taxon>
        <taxon>Glomerales</taxon>
        <taxon>Glomeraceae</taxon>
        <taxon>Funneliformis</taxon>
    </lineage>
</organism>
<dbReference type="EMBL" id="CAJVPQ010002354">
    <property type="protein sequence ID" value="CAG8594003.1"/>
    <property type="molecule type" value="Genomic_DNA"/>
</dbReference>
<sequence>MISELNKTTVHNKIYKSQNTGKLFMQYFAFIDSSKDLAQSGQVLLKIL</sequence>
<dbReference type="AlphaFoldDB" id="A0A9N9GD48"/>
<proteinExistence type="predicted"/>
<accession>A0A9N9GD48</accession>